<protein>
    <recommendedName>
        <fullName evidence="3">ubiquitinyl hydrolase 1</fullName>
        <ecNumber evidence="3">3.4.19.12</ecNumber>
    </recommendedName>
</protein>
<evidence type="ECO:0000256" key="6">
    <source>
        <dbReference type="ARBA" id="ARBA00022801"/>
    </source>
</evidence>
<dbReference type="InterPro" id="IPR018200">
    <property type="entry name" value="USP_CS"/>
</dbReference>
<evidence type="ECO:0000256" key="7">
    <source>
        <dbReference type="ARBA" id="ARBA00022807"/>
    </source>
</evidence>
<sequence>MDKSKGHPPSAVRLSTMGDSKAVEYGCEHLQDMMSKSPNTAEQCINGYLRIQHGLCSDSLVQIQSTRSSKEENEPSVTTLLSTYHCLQCATISTAETRAAHCEARKHMFSVESRMGCLYCHICEDYIYDPTLEPLRLKAQLPSATNSKKRKFSAISRQTDDPSFLQANLSMPSCLAGAPRGVYNLGQSCYMSVILQAMIHNPLMRNYFLAGRHNSTECTRSPCLACALNDSFSDILTTDKIEGHGPVSLLHKSWLCHPDLAGYRQQDAHEYFQFMLDQLHQMSVCAEEKDSRSCECLYHQSFYGKFRSTVTCLACKNVTTAGDPFIDLSLDLHHQAKRRKIDVGLPSNEAPLELTGCLRSFTSSERLPPDAYTCKSEKCQNTPQRAMKHVTIKKLPPSLCIQLKRFAHTKTNASKLETKLNYPLHLDMTPYTTTAAAAPRTPPAPRAPPAGTTSRA</sequence>
<evidence type="ECO:0000256" key="2">
    <source>
        <dbReference type="ARBA" id="ARBA00004123"/>
    </source>
</evidence>
<dbReference type="PANTHER" id="PTHR21646:SF33">
    <property type="entry name" value="UBIQUITIN CARBOXYL-TERMINAL HYDROLASE 22"/>
    <property type="match status" value="1"/>
</dbReference>
<dbReference type="Pfam" id="PF00443">
    <property type="entry name" value="UCH"/>
    <property type="match status" value="1"/>
</dbReference>
<dbReference type="Gene3D" id="3.90.70.10">
    <property type="entry name" value="Cysteine proteinases"/>
    <property type="match status" value="1"/>
</dbReference>
<evidence type="ECO:0000256" key="8">
    <source>
        <dbReference type="ARBA" id="ARBA00023015"/>
    </source>
</evidence>
<keyword evidence="5" id="KW-0833">Ubl conjugation pathway</keyword>
<evidence type="ECO:0000259" key="12">
    <source>
        <dbReference type="PROSITE" id="PS50235"/>
    </source>
</evidence>
<dbReference type="InterPro" id="IPR028889">
    <property type="entry name" value="USP"/>
</dbReference>
<evidence type="ECO:0000256" key="10">
    <source>
        <dbReference type="ARBA" id="ARBA00023242"/>
    </source>
</evidence>
<keyword evidence="6 13" id="KW-0378">Hydrolase</keyword>
<evidence type="ECO:0000256" key="11">
    <source>
        <dbReference type="SAM" id="MobiDB-lite"/>
    </source>
</evidence>
<gene>
    <name evidence="13" type="ORF">FRX48_07436</name>
</gene>
<evidence type="ECO:0000256" key="3">
    <source>
        <dbReference type="ARBA" id="ARBA00012759"/>
    </source>
</evidence>
<dbReference type="InterPro" id="IPR001394">
    <property type="entry name" value="Peptidase_C19_UCH"/>
</dbReference>
<dbReference type="InterPro" id="IPR013083">
    <property type="entry name" value="Znf_RING/FYVE/PHD"/>
</dbReference>
<comment type="caution">
    <text evidence="13">The sequence shown here is derived from an EMBL/GenBank/DDBJ whole genome shotgun (WGS) entry which is preliminary data.</text>
</comment>
<evidence type="ECO:0000256" key="9">
    <source>
        <dbReference type="ARBA" id="ARBA00023163"/>
    </source>
</evidence>
<dbReference type="AlphaFoldDB" id="A0A5M8PKG8"/>
<dbReference type="GO" id="GO:0005634">
    <property type="term" value="C:nucleus"/>
    <property type="evidence" value="ECO:0007669"/>
    <property type="project" value="UniProtKB-SubCell"/>
</dbReference>
<evidence type="ECO:0000313" key="14">
    <source>
        <dbReference type="Proteomes" id="UP000324767"/>
    </source>
</evidence>
<name>A0A5M8PKG8_9LECA</name>
<dbReference type="OrthoDB" id="289038at2759"/>
<dbReference type="GO" id="GO:0016579">
    <property type="term" value="P:protein deubiquitination"/>
    <property type="evidence" value="ECO:0007669"/>
    <property type="project" value="InterPro"/>
</dbReference>
<proteinExistence type="predicted"/>
<dbReference type="InterPro" id="IPR038765">
    <property type="entry name" value="Papain-like_cys_pep_sf"/>
</dbReference>
<dbReference type="PANTHER" id="PTHR21646">
    <property type="entry name" value="UBIQUITIN CARBOXYL-TERMINAL HYDROLASE"/>
    <property type="match status" value="1"/>
</dbReference>
<dbReference type="PROSITE" id="PS00972">
    <property type="entry name" value="USP_1"/>
    <property type="match status" value="1"/>
</dbReference>
<dbReference type="EC" id="3.4.19.12" evidence="3"/>
<evidence type="ECO:0000256" key="1">
    <source>
        <dbReference type="ARBA" id="ARBA00000707"/>
    </source>
</evidence>
<comment type="catalytic activity">
    <reaction evidence="1">
        <text>Thiol-dependent hydrolysis of ester, thioester, amide, peptide and isopeptide bonds formed by the C-terminal Gly of ubiquitin (a 76-residue protein attached to proteins as an intracellular targeting signal).</text>
        <dbReference type="EC" id="3.4.19.12"/>
    </reaction>
</comment>
<organism evidence="13 14">
    <name type="scientific">Lasallia pustulata</name>
    <dbReference type="NCBI Taxonomy" id="136370"/>
    <lineage>
        <taxon>Eukaryota</taxon>
        <taxon>Fungi</taxon>
        <taxon>Dikarya</taxon>
        <taxon>Ascomycota</taxon>
        <taxon>Pezizomycotina</taxon>
        <taxon>Lecanoromycetes</taxon>
        <taxon>OSLEUM clade</taxon>
        <taxon>Umbilicariomycetidae</taxon>
        <taxon>Umbilicariales</taxon>
        <taxon>Umbilicariaceae</taxon>
        <taxon>Lasallia</taxon>
    </lineage>
</organism>
<keyword evidence="4" id="KW-0645">Protease</keyword>
<reference evidence="13 14" key="1">
    <citation type="submission" date="2019-09" db="EMBL/GenBank/DDBJ databases">
        <title>The hologenome of the rock-dwelling lichen Lasallia pustulata.</title>
        <authorList>
            <person name="Greshake Tzovaras B."/>
            <person name="Segers F."/>
            <person name="Bicker A."/>
            <person name="Dal Grande F."/>
            <person name="Otte J."/>
            <person name="Hankeln T."/>
            <person name="Schmitt I."/>
            <person name="Ebersberger I."/>
        </authorList>
    </citation>
    <scope>NUCLEOTIDE SEQUENCE [LARGE SCALE GENOMIC DNA]</scope>
    <source>
        <strain evidence="13">A1-1</strain>
    </source>
</reference>
<dbReference type="InterPro" id="IPR050185">
    <property type="entry name" value="Ub_carboxyl-term_hydrolase"/>
</dbReference>
<comment type="subcellular location">
    <subcellularLocation>
        <location evidence="2">Nucleus</location>
    </subcellularLocation>
</comment>
<dbReference type="Gene3D" id="3.30.40.10">
    <property type="entry name" value="Zinc/RING finger domain, C3HC4 (zinc finger)"/>
    <property type="match status" value="1"/>
</dbReference>
<evidence type="ECO:0000256" key="5">
    <source>
        <dbReference type="ARBA" id="ARBA00022786"/>
    </source>
</evidence>
<keyword evidence="10" id="KW-0539">Nucleus</keyword>
<dbReference type="EMBL" id="VXIT01000012">
    <property type="protein sequence ID" value="KAA6409092.1"/>
    <property type="molecule type" value="Genomic_DNA"/>
</dbReference>
<dbReference type="SUPFAM" id="SSF54001">
    <property type="entry name" value="Cysteine proteinases"/>
    <property type="match status" value="1"/>
</dbReference>
<keyword evidence="7" id="KW-0788">Thiol protease</keyword>
<feature type="region of interest" description="Disordered" evidence="11">
    <location>
        <begin position="434"/>
        <end position="456"/>
    </location>
</feature>
<evidence type="ECO:0000313" key="13">
    <source>
        <dbReference type="EMBL" id="KAA6409092.1"/>
    </source>
</evidence>
<dbReference type="PROSITE" id="PS50235">
    <property type="entry name" value="USP_3"/>
    <property type="match status" value="1"/>
</dbReference>
<evidence type="ECO:0000256" key="4">
    <source>
        <dbReference type="ARBA" id="ARBA00022670"/>
    </source>
</evidence>
<accession>A0A5M8PKG8</accession>
<dbReference type="SUPFAM" id="SSF57850">
    <property type="entry name" value="RING/U-box"/>
    <property type="match status" value="1"/>
</dbReference>
<feature type="domain" description="USP" evidence="12">
    <location>
        <begin position="180"/>
        <end position="456"/>
    </location>
</feature>
<dbReference type="GO" id="GO:0004843">
    <property type="term" value="F:cysteine-type deubiquitinase activity"/>
    <property type="evidence" value="ECO:0007669"/>
    <property type="project" value="UniProtKB-EC"/>
</dbReference>
<dbReference type="Proteomes" id="UP000324767">
    <property type="component" value="Unassembled WGS sequence"/>
</dbReference>
<keyword evidence="8" id="KW-0805">Transcription regulation</keyword>
<dbReference type="GO" id="GO:0006508">
    <property type="term" value="P:proteolysis"/>
    <property type="evidence" value="ECO:0007669"/>
    <property type="project" value="UniProtKB-KW"/>
</dbReference>
<keyword evidence="9" id="KW-0804">Transcription</keyword>